<dbReference type="InterPro" id="IPR029058">
    <property type="entry name" value="AB_hydrolase_fold"/>
</dbReference>
<sequence>MLRRIPTKDLLDSVEDLHWVLFTLAIDEMTIRKSDLGCGVSVHLGNDGLGDETKPSDEKVQVLMSATAEEFRDFALMANWDYTKFHSLFTSSYTSEAAAEEVLQAYGISPTSSAEELFEAFSEFISDATMMHKIYRANGFFKAHRGKQALLRGQDPKRVGLQYHHFEIGNPFSGPMQGIAHHGVDMVYAFGTFHDALKKADQGISEGYVEPGQANAEAGVAEPPTSAEATDYRKSNIDLSYELQDRLIQFVVEDCEVADQHAHADDIVTFCRDRSVRVESWSNDEKWMSKRKKLALLDKYSDSMKSATQRLVGSVIGMAL</sequence>
<proteinExistence type="predicted"/>
<comment type="caution">
    <text evidence="1">The sequence shown here is derived from an EMBL/GenBank/DDBJ whole genome shotgun (WGS) entry which is preliminary data.</text>
</comment>
<protein>
    <submittedName>
        <fullName evidence="1">Uncharacterized protein</fullName>
    </submittedName>
</protein>
<gene>
    <name evidence="1" type="ORF">SLS63_008542</name>
</gene>
<dbReference type="Gene3D" id="3.40.50.1820">
    <property type="entry name" value="alpha/beta hydrolase"/>
    <property type="match status" value="1"/>
</dbReference>
<dbReference type="EMBL" id="JAKNSF020000055">
    <property type="protein sequence ID" value="KAK7724705.1"/>
    <property type="molecule type" value="Genomic_DNA"/>
</dbReference>
<organism evidence="1 2">
    <name type="scientific">Diaporthe eres</name>
    <name type="common">Phomopsis oblonga</name>
    <dbReference type="NCBI Taxonomy" id="83184"/>
    <lineage>
        <taxon>Eukaryota</taxon>
        <taxon>Fungi</taxon>
        <taxon>Dikarya</taxon>
        <taxon>Ascomycota</taxon>
        <taxon>Pezizomycotina</taxon>
        <taxon>Sordariomycetes</taxon>
        <taxon>Sordariomycetidae</taxon>
        <taxon>Diaporthales</taxon>
        <taxon>Diaporthaceae</taxon>
        <taxon>Diaporthe</taxon>
        <taxon>Diaporthe eres species complex</taxon>
    </lineage>
</organism>
<accession>A0ABR1P2Q1</accession>
<reference evidence="1 2" key="1">
    <citation type="submission" date="2024-02" db="EMBL/GenBank/DDBJ databases">
        <title>De novo assembly and annotation of 12 fungi associated with fruit tree decline syndrome in Ontario, Canada.</title>
        <authorList>
            <person name="Sulman M."/>
            <person name="Ellouze W."/>
            <person name="Ilyukhin E."/>
        </authorList>
    </citation>
    <scope>NUCLEOTIDE SEQUENCE [LARGE SCALE GENOMIC DNA]</scope>
    <source>
        <strain evidence="1 2">M169</strain>
    </source>
</reference>
<evidence type="ECO:0000313" key="1">
    <source>
        <dbReference type="EMBL" id="KAK7724705.1"/>
    </source>
</evidence>
<evidence type="ECO:0000313" key="2">
    <source>
        <dbReference type="Proteomes" id="UP001430848"/>
    </source>
</evidence>
<dbReference type="Proteomes" id="UP001430848">
    <property type="component" value="Unassembled WGS sequence"/>
</dbReference>
<name>A0ABR1P2Q1_DIAER</name>
<keyword evidence="2" id="KW-1185">Reference proteome</keyword>